<dbReference type="Gene3D" id="1.10.1200.20">
    <property type="entry name" value="Colicin E immunity protein"/>
    <property type="match status" value="1"/>
</dbReference>
<dbReference type="SUPFAM" id="SSF47345">
    <property type="entry name" value="Colicin E immunity proteins"/>
    <property type="match status" value="1"/>
</dbReference>
<keyword evidence="2" id="KW-0079">Bacteriocin immunity</keyword>
<organism evidence="3 4">
    <name type="scientific">Pseudomonas chlororaphis subsp. aurantiaca</name>
    <dbReference type="NCBI Taxonomy" id="86192"/>
    <lineage>
        <taxon>Bacteria</taxon>
        <taxon>Pseudomonadati</taxon>
        <taxon>Pseudomonadota</taxon>
        <taxon>Gammaproteobacteria</taxon>
        <taxon>Pseudomonadales</taxon>
        <taxon>Pseudomonadaceae</taxon>
        <taxon>Pseudomonas</taxon>
    </lineage>
</organism>
<comment type="similarity">
    <text evidence="1">Belongs to the colicins ColE2/ColE8/ColE9 and pyocins S1/S2 family.</text>
</comment>
<dbReference type="Proteomes" id="UP000787568">
    <property type="component" value="Unassembled WGS sequence"/>
</dbReference>
<dbReference type="EMBL" id="JAEEFW010000013">
    <property type="protein sequence ID" value="MBU4636936.1"/>
    <property type="molecule type" value="Genomic_DNA"/>
</dbReference>
<dbReference type="CDD" id="cd16363">
    <property type="entry name" value="Col_Im_like"/>
    <property type="match status" value="1"/>
</dbReference>
<gene>
    <name evidence="3" type="ORF">I8747_29400</name>
</gene>
<evidence type="ECO:0000256" key="2">
    <source>
        <dbReference type="ARBA" id="ARBA00023025"/>
    </source>
</evidence>
<evidence type="ECO:0000313" key="3">
    <source>
        <dbReference type="EMBL" id="MBU4636936.1"/>
    </source>
</evidence>
<accession>A0AAJ1EBI1</accession>
<dbReference type="AlphaFoldDB" id="A0AAJ1EBI1"/>
<comment type="caution">
    <text evidence="3">The sequence shown here is derived from an EMBL/GenBank/DDBJ whole genome shotgun (WGS) entry which is preliminary data.</text>
</comment>
<evidence type="ECO:0000313" key="4">
    <source>
        <dbReference type="Proteomes" id="UP000787568"/>
    </source>
</evidence>
<dbReference type="GO" id="GO:0015643">
    <property type="term" value="F:toxic substance binding"/>
    <property type="evidence" value="ECO:0007669"/>
    <property type="project" value="InterPro"/>
</dbReference>
<proteinExistence type="inferred from homology"/>
<dbReference type="PRINTS" id="PR01299">
    <property type="entry name" value="PYOCIN"/>
</dbReference>
<dbReference type="RefSeq" id="WP_009048305.1">
    <property type="nucleotide sequence ID" value="NZ_JAEEFW010000013.1"/>
</dbReference>
<sequence>MTNTLMRNNLSDYTEAEFVELLEELRKEDMEAETDVRADALLLHFKKISQHPAGSDLIYYPENGSSGSPEDVTRIVKEWRMANGFPGFKEP</sequence>
<dbReference type="GO" id="GO:0030153">
    <property type="term" value="P:bacteriocin immunity"/>
    <property type="evidence" value="ECO:0007669"/>
    <property type="project" value="UniProtKB-KW"/>
</dbReference>
<dbReference type="Pfam" id="PF01320">
    <property type="entry name" value="Colicin_Pyocin"/>
    <property type="match status" value="1"/>
</dbReference>
<protein>
    <submittedName>
        <fullName evidence="3">Bacteriocin immunity protein</fullName>
    </submittedName>
</protein>
<evidence type="ECO:0000256" key="1">
    <source>
        <dbReference type="ARBA" id="ARBA00009346"/>
    </source>
</evidence>
<reference evidence="3" key="1">
    <citation type="submission" date="2020-12" db="EMBL/GenBank/DDBJ databases">
        <title>Generalized mutagenesis with transposon Tn5. A laboratory procedure for the identification of genes responsible for a bacterial phenotype and its regulation, illustrated with phenazine production in Pseudomonas chlororaphis.</title>
        <authorList>
            <person name="Muzio F."/>
            <person name="Sobrero P."/>
            <person name="Agaras B."/>
            <person name="Valverde C."/>
        </authorList>
    </citation>
    <scope>NUCLEOTIDE SEQUENCE</scope>
    <source>
        <strain evidence="3">SMMP3</strain>
    </source>
</reference>
<dbReference type="InterPro" id="IPR000290">
    <property type="entry name" value="Colicin_pyocin"/>
</dbReference>
<dbReference type="InterPro" id="IPR035900">
    <property type="entry name" value="Colicin_E_sf"/>
</dbReference>
<name>A0AAJ1EBI1_9PSED</name>